<sequence length="265" mass="29326">MTSNPTIVICPGAWPVRSFFEPLQSALSALSHPTIISITDYSNIDTLLSTPSNPDATSLRQTLQTLIETSEREVVLLMHSYGGVYGPSSISGLSFRERQSKGLKGGVVALIFFTSFNAKKGESAMDVQGFSLSEGKTPDWAHYEPDTGLVELTKAKEMLYHNMPDDEAQRLAGVLPKMPIVCFVSKLEYDPFGDEWYNGAFGYVFCGGDRMLPLEAQKMYAERAGVTRSRELKESSHSPHLEQPKELAEAVVAVLEDIIEDLRRK</sequence>
<name>A0ACB6Q7G3_9PLEO</name>
<evidence type="ECO:0000313" key="2">
    <source>
        <dbReference type="Proteomes" id="UP000799755"/>
    </source>
</evidence>
<dbReference type="EMBL" id="MU003561">
    <property type="protein sequence ID" value="KAF2462853.1"/>
    <property type="molecule type" value="Genomic_DNA"/>
</dbReference>
<reference evidence="1" key="1">
    <citation type="journal article" date="2020" name="Stud. Mycol.">
        <title>101 Dothideomycetes genomes: a test case for predicting lifestyles and emergence of pathogens.</title>
        <authorList>
            <person name="Haridas S."/>
            <person name="Albert R."/>
            <person name="Binder M."/>
            <person name="Bloem J."/>
            <person name="Labutti K."/>
            <person name="Salamov A."/>
            <person name="Andreopoulos B."/>
            <person name="Baker S."/>
            <person name="Barry K."/>
            <person name="Bills G."/>
            <person name="Bluhm B."/>
            <person name="Cannon C."/>
            <person name="Castanera R."/>
            <person name="Culley D."/>
            <person name="Daum C."/>
            <person name="Ezra D."/>
            <person name="Gonzalez J."/>
            <person name="Henrissat B."/>
            <person name="Kuo A."/>
            <person name="Liang C."/>
            <person name="Lipzen A."/>
            <person name="Lutzoni F."/>
            <person name="Magnuson J."/>
            <person name="Mondo S."/>
            <person name="Nolan M."/>
            <person name="Ohm R."/>
            <person name="Pangilinan J."/>
            <person name="Park H.-J."/>
            <person name="Ramirez L."/>
            <person name="Alfaro M."/>
            <person name="Sun H."/>
            <person name="Tritt A."/>
            <person name="Yoshinaga Y."/>
            <person name="Zwiers L.-H."/>
            <person name="Turgeon B."/>
            <person name="Goodwin S."/>
            <person name="Spatafora J."/>
            <person name="Crous P."/>
            <person name="Grigoriev I."/>
        </authorList>
    </citation>
    <scope>NUCLEOTIDE SEQUENCE</scope>
    <source>
        <strain evidence="1">ATCC 200398</strain>
    </source>
</reference>
<dbReference type="Proteomes" id="UP000799755">
    <property type="component" value="Unassembled WGS sequence"/>
</dbReference>
<gene>
    <name evidence="1" type="ORF">BDR25DRAFT_386094</name>
</gene>
<accession>A0ACB6Q7G3</accession>
<proteinExistence type="predicted"/>
<organism evidence="1 2">
    <name type="scientific">Lindgomyces ingoldianus</name>
    <dbReference type="NCBI Taxonomy" id="673940"/>
    <lineage>
        <taxon>Eukaryota</taxon>
        <taxon>Fungi</taxon>
        <taxon>Dikarya</taxon>
        <taxon>Ascomycota</taxon>
        <taxon>Pezizomycotina</taxon>
        <taxon>Dothideomycetes</taxon>
        <taxon>Pleosporomycetidae</taxon>
        <taxon>Pleosporales</taxon>
        <taxon>Lindgomycetaceae</taxon>
        <taxon>Lindgomyces</taxon>
    </lineage>
</organism>
<evidence type="ECO:0000313" key="1">
    <source>
        <dbReference type="EMBL" id="KAF2462853.1"/>
    </source>
</evidence>
<keyword evidence="2" id="KW-1185">Reference proteome</keyword>
<protein>
    <submittedName>
        <fullName evidence="1">Uncharacterized protein</fullName>
    </submittedName>
</protein>
<comment type="caution">
    <text evidence="1">The sequence shown here is derived from an EMBL/GenBank/DDBJ whole genome shotgun (WGS) entry which is preliminary data.</text>
</comment>